<dbReference type="HOGENOM" id="CLU_007946_15_12_6"/>
<evidence type="ECO:0000256" key="5">
    <source>
        <dbReference type="ARBA" id="ARBA00023136"/>
    </source>
</evidence>
<feature type="transmembrane region" description="Helical" evidence="6">
    <location>
        <begin position="231"/>
        <end position="256"/>
    </location>
</feature>
<feature type="transmembrane region" description="Helical" evidence="6">
    <location>
        <begin position="48"/>
        <end position="66"/>
    </location>
</feature>
<dbReference type="Gene3D" id="1.20.1740.10">
    <property type="entry name" value="Amino acid/polyamine transporter I"/>
    <property type="match status" value="1"/>
</dbReference>
<accession>B8GLW5</accession>
<evidence type="ECO:0000256" key="1">
    <source>
        <dbReference type="ARBA" id="ARBA00004651"/>
    </source>
</evidence>
<dbReference type="PANTHER" id="PTHR42770">
    <property type="entry name" value="AMINO ACID TRANSPORTER-RELATED"/>
    <property type="match status" value="1"/>
</dbReference>
<dbReference type="Pfam" id="PF13520">
    <property type="entry name" value="AA_permease_2"/>
    <property type="match status" value="1"/>
</dbReference>
<feature type="transmembrane region" description="Helical" evidence="6">
    <location>
        <begin position="127"/>
        <end position="145"/>
    </location>
</feature>
<feature type="transmembrane region" description="Helical" evidence="6">
    <location>
        <begin position="16"/>
        <end position="36"/>
    </location>
</feature>
<sequence length="411" mass="43789">MHVPTPPDALKRSLNLTLVAFYGIGTILGAGIYVLIGKVAGYAGMYTPFAFLVAAGLAVFSALSYAELASRFPRCAGEAVYVHEAFGSHRLSQVVGLTIIAIGVVSCATLVHGVLGYLQVFFPLPEIITTIALVVVLALIAAWGVNESVTIAGLMTLASMVGLVLVIWAASPNLATLSERWPEMLPGLHGGIWVGILLGAFVAFYAYIGFEDIVNLAEETRTPERTLPRAMVIALLVTTGFYLAVAVAAVLSLPGAELAESDAPLARIYTEQTGHPAVVLGLIGVASILNGALIQIIKGSRVLFGMSRQGWLHPSLYYLSPRRRTPTRAVLVVAGLILAFALALPLLSLAMLTSVITLSLFTLVNFALLRVKRIYGPRASGLDLPRWVPWCGGLLSGGFLLYQLLVAIWLW</sequence>
<dbReference type="EMBL" id="CP001339">
    <property type="protein sequence ID" value="ACL71718.1"/>
    <property type="molecule type" value="Genomic_DNA"/>
</dbReference>
<evidence type="ECO:0000256" key="4">
    <source>
        <dbReference type="ARBA" id="ARBA00022989"/>
    </source>
</evidence>
<proteinExistence type="predicted"/>
<feature type="transmembrane region" description="Helical" evidence="6">
    <location>
        <begin position="387"/>
        <end position="410"/>
    </location>
</feature>
<evidence type="ECO:0000313" key="7">
    <source>
        <dbReference type="EMBL" id="ACL71718.1"/>
    </source>
</evidence>
<gene>
    <name evidence="7" type="ordered locus">Tgr7_0624</name>
</gene>
<protein>
    <recommendedName>
        <fullName evidence="9">Amino acid permease-associated region</fullName>
    </recommendedName>
</protein>
<dbReference type="eggNOG" id="COG0531">
    <property type="taxonomic scope" value="Bacteria"/>
</dbReference>
<organism evidence="7 8">
    <name type="scientific">Thioalkalivibrio sulfidiphilus (strain HL-EbGR7)</name>
    <dbReference type="NCBI Taxonomy" id="396588"/>
    <lineage>
        <taxon>Bacteria</taxon>
        <taxon>Pseudomonadati</taxon>
        <taxon>Pseudomonadota</taxon>
        <taxon>Gammaproteobacteria</taxon>
        <taxon>Chromatiales</taxon>
        <taxon>Ectothiorhodospiraceae</taxon>
        <taxon>Thioalkalivibrio</taxon>
    </lineage>
</organism>
<dbReference type="OrthoDB" id="9804700at2"/>
<evidence type="ECO:0000256" key="3">
    <source>
        <dbReference type="ARBA" id="ARBA00022692"/>
    </source>
</evidence>
<dbReference type="GO" id="GO:0022857">
    <property type="term" value="F:transmembrane transporter activity"/>
    <property type="evidence" value="ECO:0007669"/>
    <property type="project" value="InterPro"/>
</dbReference>
<feature type="transmembrane region" description="Helical" evidence="6">
    <location>
        <begin position="276"/>
        <end position="297"/>
    </location>
</feature>
<dbReference type="InterPro" id="IPR050367">
    <property type="entry name" value="APC_superfamily"/>
</dbReference>
<dbReference type="PIRSF" id="PIRSF006060">
    <property type="entry name" value="AA_transporter"/>
    <property type="match status" value="1"/>
</dbReference>
<keyword evidence="2" id="KW-1003">Cell membrane</keyword>
<keyword evidence="5 6" id="KW-0472">Membrane</keyword>
<dbReference type="Proteomes" id="UP000002383">
    <property type="component" value="Chromosome"/>
</dbReference>
<keyword evidence="4 6" id="KW-1133">Transmembrane helix</keyword>
<dbReference type="InterPro" id="IPR002293">
    <property type="entry name" value="AA/rel_permease1"/>
</dbReference>
<name>B8GLW5_THISH</name>
<comment type="subcellular location">
    <subcellularLocation>
        <location evidence="1">Cell membrane</location>
        <topology evidence="1">Multi-pass membrane protein</topology>
    </subcellularLocation>
</comment>
<feature type="transmembrane region" description="Helical" evidence="6">
    <location>
        <begin position="94"/>
        <end position="115"/>
    </location>
</feature>
<keyword evidence="3 6" id="KW-0812">Transmembrane</keyword>
<dbReference type="KEGG" id="tgr:Tgr7_0624"/>
<reference evidence="7 8" key="1">
    <citation type="journal article" date="2011" name="Stand. Genomic Sci.">
        <title>Complete genome sequence of 'Thioalkalivibrio sulfidophilus' HL-EbGr7.</title>
        <authorList>
            <person name="Muyzer G."/>
            <person name="Sorokin D.Y."/>
            <person name="Mavromatis K."/>
            <person name="Lapidus A."/>
            <person name="Clum A."/>
            <person name="Ivanova N."/>
            <person name="Pati A."/>
            <person name="d'Haeseleer P."/>
            <person name="Woyke T."/>
            <person name="Kyrpides N.C."/>
        </authorList>
    </citation>
    <scope>NUCLEOTIDE SEQUENCE [LARGE SCALE GENOMIC DNA]</scope>
    <source>
        <strain evidence="7 8">HL-EbGR7</strain>
    </source>
</reference>
<evidence type="ECO:0000256" key="2">
    <source>
        <dbReference type="ARBA" id="ARBA00022475"/>
    </source>
</evidence>
<evidence type="ECO:0000256" key="6">
    <source>
        <dbReference type="SAM" id="Phobius"/>
    </source>
</evidence>
<evidence type="ECO:0000313" key="8">
    <source>
        <dbReference type="Proteomes" id="UP000002383"/>
    </source>
</evidence>
<evidence type="ECO:0008006" key="9">
    <source>
        <dbReference type="Google" id="ProtNLM"/>
    </source>
</evidence>
<dbReference type="STRING" id="396588.Tgr7_0624"/>
<dbReference type="AlphaFoldDB" id="B8GLW5"/>
<dbReference type="GO" id="GO:0005886">
    <property type="term" value="C:plasma membrane"/>
    <property type="evidence" value="ECO:0007669"/>
    <property type="project" value="UniProtKB-SubCell"/>
</dbReference>
<feature type="transmembrane region" description="Helical" evidence="6">
    <location>
        <begin position="329"/>
        <end position="349"/>
    </location>
</feature>
<keyword evidence="8" id="KW-1185">Reference proteome</keyword>
<feature type="transmembrane region" description="Helical" evidence="6">
    <location>
        <begin position="152"/>
        <end position="170"/>
    </location>
</feature>
<dbReference type="RefSeq" id="WP_012637206.1">
    <property type="nucleotide sequence ID" value="NC_011901.1"/>
</dbReference>
<feature type="transmembrane region" description="Helical" evidence="6">
    <location>
        <begin position="355"/>
        <end position="375"/>
    </location>
</feature>
<dbReference type="PANTHER" id="PTHR42770:SF11">
    <property type="entry name" value="INNER MEMBRANE TRANSPORT PROTEIN YBAT"/>
    <property type="match status" value="1"/>
</dbReference>
<feature type="transmembrane region" description="Helical" evidence="6">
    <location>
        <begin position="190"/>
        <end position="210"/>
    </location>
</feature>